<accession>A0A5J4PG16</accession>
<dbReference type="EMBL" id="SNRY01008898">
    <property type="protein sequence ID" value="KAA6307810.1"/>
    <property type="molecule type" value="Genomic_DNA"/>
</dbReference>
<gene>
    <name evidence="2" type="ORF">EZS27_040517</name>
</gene>
<sequence length="86" mass="9825">MFVIDDLKSTTIDNVVIGNISTDVIIDSDDSTSYIHLKNFVGKHRPKLISKEEIGKTLHWVHIAISNAKRLLLDIHHDIKGEYLQF</sequence>
<evidence type="ECO:0000259" key="1">
    <source>
        <dbReference type="Pfam" id="PF12762"/>
    </source>
</evidence>
<reference evidence="2" key="1">
    <citation type="submission" date="2019-03" db="EMBL/GenBank/DDBJ databases">
        <title>Single cell metagenomics reveals metabolic interactions within the superorganism composed of flagellate Streblomastix strix and complex community of Bacteroidetes bacteria on its surface.</title>
        <authorList>
            <person name="Treitli S.C."/>
            <person name="Kolisko M."/>
            <person name="Husnik F."/>
            <person name="Keeling P."/>
            <person name="Hampl V."/>
        </authorList>
    </citation>
    <scope>NUCLEOTIDE SEQUENCE</scope>
    <source>
        <strain evidence="2">STM</strain>
    </source>
</reference>
<comment type="caution">
    <text evidence="2">The sequence shown here is derived from an EMBL/GenBank/DDBJ whole genome shotgun (WGS) entry which is preliminary data.</text>
</comment>
<proteinExistence type="predicted"/>
<evidence type="ECO:0000313" key="2">
    <source>
        <dbReference type="EMBL" id="KAA6307810.1"/>
    </source>
</evidence>
<dbReference type="InterPro" id="IPR024445">
    <property type="entry name" value="Tnp_ISXO2-like"/>
</dbReference>
<dbReference type="AlphaFoldDB" id="A0A5J4PG16"/>
<protein>
    <recommendedName>
        <fullName evidence="1">ISXO2-like transposase domain-containing protein</fullName>
    </recommendedName>
</protein>
<dbReference type="Pfam" id="PF12762">
    <property type="entry name" value="DDE_Tnp_IS1595"/>
    <property type="match status" value="1"/>
</dbReference>
<feature type="domain" description="ISXO2-like transposase" evidence="1">
    <location>
        <begin position="2"/>
        <end position="85"/>
    </location>
</feature>
<organism evidence="2">
    <name type="scientific">termite gut metagenome</name>
    <dbReference type="NCBI Taxonomy" id="433724"/>
    <lineage>
        <taxon>unclassified sequences</taxon>
        <taxon>metagenomes</taxon>
        <taxon>organismal metagenomes</taxon>
    </lineage>
</organism>
<name>A0A5J4PG16_9ZZZZ</name>